<comment type="caution">
    <text evidence="2">The sequence shown here is derived from an EMBL/GenBank/DDBJ whole genome shotgun (WGS) entry which is preliminary data.</text>
</comment>
<sequence>MDIMIGTSSAQWMSTIVVTEPHLQSDQTQTGIQGAPDEQSSSTSATSIQDEVNGGSSNLTNWESPGMKQGVSCEKKSIERESEEEMEEAAGEEVSERKEDEAVVDGDDREPDELVAGRSRAEAE</sequence>
<feature type="compositionally biased region" description="Acidic residues" evidence="1">
    <location>
        <begin position="102"/>
        <end position="113"/>
    </location>
</feature>
<evidence type="ECO:0000256" key="1">
    <source>
        <dbReference type="SAM" id="MobiDB-lite"/>
    </source>
</evidence>
<proteinExistence type="predicted"/>
<feature type="compositionally biased region" description="Polar residues" evidence="1">
    <location>
        <begin position="21"/>
        <end position="63"/>
    </location>
</feature>
<feature type="region of interest" description="Disordered" evidence="1">
    <location>
        <begin position="21"/>
        <end position="124"/>
    </location>
</feature>
<evidence type="ECO:0000313" key="2">
    <source>
        <dbReference type="EMBL" id="CAK8682347.1"/>
    </source>
</evidence>
<reference evidence="2 3" key="1">
    <citation type="submission" date="2024-02" db="EMBL/GenBank/DDBJ databases">
        <authorList>
            <person name="Daric V."/>
            <person name="Darras S."/>
        </authorList>
    </citation>
    <scope>NUCLEOTIDE SEQUENCE [LARGE SCALE GENOMIC DNA]</scope>
</reference>
<protein>
    <submittedName>
        <fullName evidence="2">Uncharacterized protein</fullName>
    </submittedName>
</protein>
<organism evidence="2 3">
    <name type="scientific">Clavelina lepadiformis</name>
    <name type="common">Light-bulb sea squirt</name>
    <name type="synonym">Ascidia lepadiformis</name>
    <dbReference type="NCBI Taxonomy" id="159417"/>
    <lineage>
        <taxon>Eukaryota</taxon>
        <taxon>Metazoa</taxon>
        <taxon>Chordata</taxon>
        <taxon>Tunicata</taxon>
        <taxon>Ascidiacea</taxon>
        <taxon>Aplousobranchia</taxon>
        <taxon>Clavelinidae</taxon>
        <taxon>Clavelina</taxon>
    </lineage>
</organism>
<accession>A0ABP0FUP9</accession>
<feature type="compositionally biased region" description="Acidic residues" evidence="1">
    <location>
        <begin position="81"/>
        <end position="93"/>
    </location>
</feature>
<name>A0ABP0FUP9_CLALP</name>
<dbReference type="Proteomes" id="UP001642483">
    <property type="component" value="Unassembled WGS sequence"/>
</dbReference>
<gene>
    <name evidence="2" type="ORF">CVLEPA_LOCUS13020</name>
</gene>
<evidence type="ECO:0000313" key="3">
    <source>
        <dbReference type="Proteomes" id="UP001642483"/>
    </source>
</evidence>
<dbReference type="EMBL" id="CAWYQH010000090">
    <property type="protein sequence ID" value="CAK8682347.1"/>
    <property type="molecule type" value="Genomic_DNA"/>
</dbReference>
<keyword evidence="3" id="KW-1185">Reference proteome</keyword>